<dbReference type="EMBL" id="CAJVPM010023469">
    <property type="protein sequence ID" value="CAG8649808.1"/>
    <property type="molecule type" value="Genomic_DNA"/>
</dbReference>
<reference evidence="1" key="1">
    <citation type="submission" date="2021-06" db="EMBL/GenBank/DDBJ databases">
        <authorList>
            <person name="Kallberg Y."/>
            <person name="Tangrot J."/>
            <person name="Rosling A."/>
        </authorList>
    </citation>
    <scope>NUCLEOTIDE SEQUENCE</scope>
    <source>
        <strain evidence="1">AU212A</strain>
    </source>
</reference>
<accession>A0ACA9NH91</accession>
<sequence>KRYILMDPYNFTNLVSTSKCLEINQIQEPYIIQLDKIIYTINGEVLTIKDLVEEQKQNYNSI</sequence>
<comment type="caution">
    <text evidence="1">The sequence shown here is derived from an EMBL/GenBank/DDBJ whole genome shotgun (WGS) entry which is preliminary data.</text>
</comment>
<protein>
    <submittedName>
        <fullName evidence="1">3893_t:CDS:1</fullName>
    </submittedName>
</protein>
<name>A0ACA9NH91_9GLOM</name>
<evidence type="ECO:0000313" key="2">
    <source>
        <dbReference type="Proteomes" id="UP000789860"/>
    </source>
</evidence>
<proteinExistence type="predicted"/>
<dbReference type="Proteomes" id="UP000789860">
    <property type="component" value="Unassembled WGS sequence"/>
</dbReference>
<evidence type="ECO:0000313" key="1">
    <source>
        <dbReference type="EMBL" id="CAG8649808.1"/>
    </source>
</evidence>
<organism evidence="1 2">
    <name type="scientific">Scutellospora calospora</name>
    <dbReference type="NCBI Taxonomy" id="85575"/>
    <lineage>
        <taxon>Eukaryota</taxon>
        <taxon>Fungi</taxon>
        <taxon>Fungi incertae sedis</taxon>
        <taxon>Mucoromycota</taxon>
        <taxon>Glomeromycotina</taxon>
        <taxon>Glomeromycetes</taxon>
        <taxon>Diversisporales</taxon>
        <taxon>Gigasporaceae</taxon>
        <taxon>Scutellospora</taxon>
    </lineage>
</organism>
<gene>
    <name evidence="1" type="ORF">SCALOS_LOCUS8630</name>
</gene>
<feature type="non-terminal residue" evidence="1">
    <location>
        <position position="1"/>
    </location>
</feature>
<keyword evidence="2" id="KW-1185">Reference proteome</keyword>